<accession>W6MWT8</accession>
<dbReference type="Proteomes" id="UP000019384">
    <property type="component" value="Unassembled WGS sequence"/>
</dbReference>
<feature type="compositionally biased region" description="Low complexity" evidence="1">
    <location>
        <begin position="226"/>
        <end position="239"/>
    </location>
</feature>
<name>W6MWT8_9ASCO</name>
<dbReference type="OrthoDB" id="3994098at2759"/>
<reference evidence="2" key="1">
    <citation type="submission" date="2013-12" db="EMBL/GenBank/DDBJ databases">
        <authorList>
            <person name="Genoscope - CEA"/>
        </authorList>
    </citation>
    <scope>NUCLEOTIDE SEQUENCE</scope>
    <source>
        <strain evidence="2">CBS 1993</strain>
    </source>
</reference>
<evidence type="ECO:0000313" key="2">
    <source>
        <dbReference type="EMBL" id="CDK27845.1"/>
    </source>
</evidence>
<protein>
    <submittedName>
        <fullName evidence="2">Uncharacterized protein</fullName>
    </submittedName>
</protein>
<dbReference type="EMBL" id="HG793128">
    <property type="protein sequence ID" value="CDK27845.1"/>
    <property type="molecule type" value="Genomic_DNA"/>
</dbReference>
<evidence type="ECO:0000256" key="1">
    <source>
        <dbReference type="SAM" id="MobiDB-lite"/>
    </source>
</evidence>
<organism evidence="2 3">
    <name type="scientific">Kuraishia capsulata CBS 1993</name>
    <dbReference type="NCBI Taxonomy" id="1382522"/>
    <lineage>
        <taxon>Eukaryota</taxon>
        <taxon>Fungi</taxon>
        <taxon>Dikarya</taxon>
        <taxon>Ascomycota</taxon>
        <taxon>Saccharomycotina</taxon>
        <taxon>Pichiomycetes</taxon>
        <taxon>Pichiales</taxon>
        <taxon>Pichiaceae</taxon>
        <taxon>Kuraishia</taxon>
    </lineage>
</organism>
<proteinExistence type="predicted"/>
<gene>
    <name evidence="2" type="ORF">KUCA_T00003824001</name>
</gene>
<dbReference type="AlphaFoldDB" id="W6MWT8"/>
<dbReference type="RefSeq" id="XP_022459837.1">
    <property type="nucleotide sequence ID" value="XM_022602278.1"/>
</dbReference>
<dbReference type="GeneID" id="34521225"/>
<feature type="region of interest" description="Disordered" evidence="1">
    <location>
        <begin position="226"/>
        <end position="245"/>
    </location>
</feature>
<evidence type="ECO:0000313" key="3">
    <source>
        <dbReference type="Proteomes" id="UP000019384"/>
    </source>
</evidence>
<sequence>MYLPSIVSRDVHRLWNSPEEQDGQRQPSLSAYTADRPGVLAERHAQGLVLPDRPQYHRISLKFNPRLEYLDRLVVWGHDELIPLGVGKTMRAVQEEQDREEAPVEEPQAVGTMENFDADAESLLVVEDVVDLDDDIANDDNSVYLDYEEDTSSAAERRMDDGFMAGEEYDDATQASDSEDRGFEDDDGDVSCARLRRVHIGPSTGLGSTAHASTATATTVGSSTMTLAGAQSSASSSRLASEKAPEFADDYDYDMTFDE</sequence>
<dbReference type="HOGENOM" id="CLU_1073884_0_0_1"/>
<reference evidence="2" key="2">
    <citation type="submission" date="2014-02" db="EMBL/GenBank/DDBJ databases">
        <title>Complete DNA sequence of /Kuraishia capsulata/ illustrates novel genomic features among budding yeasts (/Saccharomycotina/).</title>
        <authorList>
            <person name="Morales L."/>
            <person name="Noel B."/>
            <person name="Porcel B."/>
            <person name="Marcet-Houben M."/>
            <person name="Hullo M-F."/>
            <person name="Sacerdot C."/>
            <person name="Tekaia F."/>
            <person name="Leh-Louis V."/>
            <person name="Despons L."/>
            <person name="Khanna V."/>
            <person name="Aury J-M."/>
            <person name="Barbe V."/>
            <person name="Couloux A."/>
            <person name="Labadie K."/>
            <person name="Pelletier E."/>
            <person name="Souciet J-L."/>
            <person name="Boekhout T."/>
            <person name="Gabaldon T."/>
            <person name="Wincker P."/>
            <person name="Dujon B."/>
        </authorList>
    </citation>
    <scope>NUCLEOTIDE SEQUENCE</scope>
    <source>
        <strain evidence="2">CBS 1993</strain>
    </source>
</reference>
<keyword evidence="3" id="KW-1185">Reference proteome</keyword>